<dbReference type="GeneID" id="59339730"/>
<gene>
    <name evidence="3" type="ORF">MIND_00024300</name>
</gene>
<sequence>MSARAESDPQGTVLSLSLDMFRTLVLYSLLATSFAAPSSHGSSSSPQASAQCPATDIEGSLLDSASVMSDGKISCAWQIACDCVYNSPSGTLASGSSSCPKSIAPGSTSGSSSNGKVSSGKLNENFGTASLLADDDDDDDIPPSSGKLNENFETTSSLADEKNNDKGLSPAVIAAFTINGVFVLGILGLLAVCIFRRRKPKQRSPIKALYTGVENPRDTFVPLTHGTNDGPYYDPHEATEKESLQAKSGPMASGNSRFEDD</sequence>
<evidence type="ECO:0000256" key="1">
    <source>
        <dbReference type="SAM" id="MobiDB-lite"/>
    </source>
</evidence>
<evidence type="ECO:0000256" key="2">
    <source>
        <dbReference type="SAM" id="Phobius"/>
    </source>
</evidence>
<keyword evidence="2" id="KW-1133">Transmembrane helix</keyword>
<keyword evidence="4" id="KW-1185">Reference proteome</keyword>
<dbReference type="OrthoDB" id="3061211at2759"/>
<protein>
    <submittedName>
        <fullName evidence="3">Uncharacterized protein</fullName>
    </submittedName>
</protein>
<feature type="compositionally biased region" description="Basic and acidic residues" evidence="1">
    <location>
        <begin position="234"/>
        <end position="244"/>
    </location>
</feature>
<feature type="region of interest" description="Disordered" evidence="1">
    <location>
        <begin position="131"/>
        <end position="153"/>
    </location>
</feature>
<name>A0A8H6TE68_9AGAR</name>
<keyword evidence="2" id="KW-0812">Transmembrane</keyword>
<reference evidence="3" key="1">
    <citation type="submission" date="2020-05" db="EMBL/GenBank/DDBJ databases">
        <title>Mycena genomes resolve the evolution of fungal bioluminescence.</title>
        <authorList>
            <person name="Tsai I.J."/>
        </authorList>
    </citation>
    <scope>NUCLEOTIDE SEQUENCE</scope>
    <source>
        <strain evidence="3">171206Taipei</strain>
    </source>
</reference>
<accession>A0A8H6TE68</accession>
<dbReference type="RefSeq" id="XP_037225124.1">
    <property type="nucleotide sequence ID" value="XM_037357214.1"/>
</dbReference>
<proteinExistence type="predicted"/>
<dbReference type="EMBL" id="JACAZF010000001">
    <property type="protein sequence ID" value="KAF7315101.1"/>
    <property type="molecule type" value="Genomic_DNA"/>
</dbReference>
<evidence type="ECO:0000313" key="4">
    <source>
        <dbReference type="Proteomes" id="UP000636479"/>
    </source>
</evidence>
<dbReference type="Proteomes" id="UP000636479">
    <property type="component" value="Unassembled WGS sequence"/>
</dbReference>
<evidence type="ECO:0000313" key="3">
    <source>
        <dbReference type="EMBL" id="KAF7315101.1"/>
    </source>
</evidence>
<feature type="region of interest" description="Disordered" evidence="1">
    <location>
        <begin position="222"/>
        <end position="261"/>
    </location>
</feature>
<comment type="caution">
    <text evidence="3">The sequence shown here is derived from an EMBL/GenBank/DDBJ whole genome shotgun (WGS) entry which is preliminary data.</text>
</comment>
<organism evidence="3 4">
    <name type="scientific">Mycena indigotica</name>
    <dbReference type="NCBI Taxonomy" id="2126181"/>
    <lineage>
        <taxon>Eukaryota</taxon>
        <taxon>Fungi</taxon>
        <taxon>Dikarya</taxon>
        <taxon>Basidiomycota</taxon>
        <taxon>Agaricomycotina</taxon>
        <taxon>Agaricomycetes</taxon>
        <taxon>Agaricomycetidae</taxon>
        <taxon>Agaricales</taxon>
        <taxon>Marasmiineae</taxon>
        <taxon>Mycenaceae</taxon>
        <taxon>Mycena</taxon>
    </lineage>
</organism>
<keyword evidence="2" id="KW-0472">Membrane</keyword>
<dbReference type="AlphaFoldDB" id="A0A8H6TE68"/>
<feature type="transmembrane region" description="Helical" evidence="2">
    <location>
        <begin position="171"/>
        <end position="195"/>
    </location>
</feature>